<organism evidence="1 2">
    <name type="scientific">Hassallia byssoidea VB512170</name>
    <dbReference type="NCBI Taxonomy" id="1304833"/>
    <lineage>
        <taxon>Bacteria</taxon>
        <taxon>Bacillati</taxon>
        <taxon>Cyanobacteriota</taxon>
        <taxon>Cyanophyceae</taxon>
        <taxon>Nostocales</taxon>
        <taxon>Tolypothrichaceae</taxon>
        <taxon>Hassallia</taxon>
    </lineage>
</organism>
<evidence type="ECO:0000313" key="1">
    <source>
        <dbReference type="EMBL" id="NEU71213.1"/>
    </source>
</evidence>
<dbReference type="Proteomes" id="UP000031549">
    <property type="component" value="Unassembled WGS sequence"/>
</dbReference>
<keyword evidence="2" id="KW-1185">Reference proteome</keyword>
<dbReference type="EMBL" id="JTCM02000002">
    <property type="protein sequence ID" value="NEU71213.1"/>
    <property type="molecule type" value="Genomic_DNA"/>
</dbReference>
<sequence>MLKLINHIIKEDKTRHGGSLQVTQFTQNCAHEIVSRKIACILNNSEFFQIGDWEGLSLSQCQTVPCELVPQIPTTISDVRASLVLSKTLLFGTHTKRERDASLVLSKTRLGREAHKTRSRLSLGEGCPLCYAKRVAATRKNWWYQWLYCSCNFIFYSKFQVVAGITPYSDNGKFNHQYKLLGEKWIGNWGYKINAEKNSSKDIKEEKKLYRSILGKYRYTSLKLAVRELYGLCTTGLLWARLPCSIEIGDKLFWGNLWTTCGRSRALMVDLRVKFRFSNPVRLAISENKKEHSHRLWHRQI</sequence>
<name>A0A846H1N2_9CYAN</name>
<proteinExistence type="predicted"/>
<dbReference type="AlphaFoldDB" id="A0A846H1N2"/>
<comment type="caution">
    <text evidence="1">The sequence shown here is derived from an EMBL/GenBank/DDBJ whole genome shotgun (WGS) entry which is preliminary data.</text>
</comment>
<evidence type="ECO:0000313" key="2">
    <source>
        <dbReference type="Proteomes" id="UP000031549"/>
    </source>
</evidence>
<protein>
    <submittedName>
        <fullName evidence="1">Uncharacterized protein</fullName>
    </submittedName>
</protein>
<gene>
    <name evidence="1" type="ORF">PI95_001110</name>
</gene>
<reference evidence="1 2" key="1">
    <citation type="journal article" date="2015" name="Genome Announc.">
        <title>Draft Genome Sequence of Cyanobacterium Hassallia byssoidea Strain VB512170, Isolated from Monuments in India.</title>
        <authorList>
            <person name="Singh D."/>
            <person name="Chandrababunaidu M.M."/>
            <person name="Panda A."/>
            <person name="Sen D."/>
            <person name="Bhattacharyya S."/>
            <person name="Adhikary S.P."/>
            <person name="Tripathy S."/>
        </authorList>
    </citation>
    <scope>NUCLEOTIDE SEQUENCE [LARGE SCALE GENOMIC DNA]</scope>
    <source>
        <strain evidence="1 2">VB512170</strain>
    </source>
</reference>
<dbReference type="RefSeq" id="WP_039748805.1">
    <property type="nucleotide sequence ID" value="NZ_JTCM02000002.1"/>
</dbReference>
<accession>A0A846H1N2</accession>